<name>A0A8S1SNI0_9CILI</name>
<dbReference type="EMBL" id="CAJJDO010000009">
    <property type="protein sequence ID" value="CAD8140996.1"/>
    <property type="molecule type" value="Genomic_DNA"/>
</dbReference>
<dbReference type="AlphaFoldDB" id="A0A8S1SNI0"/>
<dbReference type="Proteomes" id="UP000689195">
    <property type="component" value="Unassembled WGS sequence"/>
</dbReference>
<gene>
    <name evidence="1" type="ORF">PPENT_87.1.T0090386</name>
</gene>
<sequence>MKGQQNFKIICQRVQCDDKQLEQINQIENNPYLVREQQMEDGFILHKIPYDECICLNDLIDAIKFNYIVIYKGQAILIIKAILQHLIKMGDQKLCHYQLNLNNVFIQLKPESNKFTTYQSIIQIDKIFLVQYLIVQDPQKYELNLTQDVKDFKKIINQLLEHYKDQKFNILIKQVQDLKDVNDVKAFKQINDILDQFIQNHVDVENQIMKVNELENYNKIIKQRYYCETELLIQLNDIQKIQIQFGEQIFDDFEKEKQENETLKESEKLQQYILSHFQPYFVKQFQKYYGDKLQNSYLLNGISKKQYNELLQFIEKDKQRATRSFEAVKKVIDDCFSQSQQIKIEIFNDFKFDVDDLPKSEIMNQFYKFYIKNSLDHDLTQEEQYKLVNQKVLEDVKLYIQEQYEMANTFQILKLIGELI</sequence>
<accession>A0A8S1SNI0</accession>
<evidence type="ECO:0000313" key="1">
    <source>
        <dbReference type="EMBL" id="CAD8140996.1"/>
    </source>
</evidence>
<comment type="caution">
    <text evidence="1">The sequence shown here is derived from an EMBL/GenBank/DDBJ whole genome shotgun (WGS) entry which is preliminary data.</text>
</comment>
<dbReference type="OrthoDB" id="308542at2759"/>
<proteinExistence type="predicted"/>
<evidence type="ECO:0000313" key="2">
    <source>
        <dbReference type="Proteomes" id="UP000689195"/>
    </source>
</evidence>
<protein>
    <submittedName>
        <fullName evidence="1">Uncharacterized protein</fullName>
    </submittedName>
</protein>
<keyword evidence="2" id="KW-1185">Reference proteome</keyword>
<reference evidence="1" key="1">
    <citation type="submission" date="2021-01" db="EMBL/GenBank/DDBJ databases">
        <authorList>
            <consortium name="Genoscope - CEA"/>
            <person name="William W."/>
        </authorList>
    </citation>
    <scope>NUCLEOTIDE SEQUENCE</scope>
</reference>
<organism evidence="1 2">
    <name type="scientific">Paramecium pentaurelia</name>
    <dbReference type="NCBI Taxonomy" id="43138"/>
    <lineage>
        <taxon>Eukaryota</taxon>
        <taxon>Sar</taxon>
        <taxon>Alveolata</taxon>
        <taxon>Ciliophora</taxon>
        <taxon>Intramacronucleata</taxon>
        <taxon>Oligohymenophorea</taxon>
        <taxon>Peniculida</taxon>
        <taxon>Parameciidae</taxon>
        <taxon>Paramecium</taxon>
    </lineage>
</organism>